<dbReference type="RefSeq" id="XP_067688622.1">
    <property type="nucleotide sequence ID" value="XM_067832519.1"/>
</dbReference>
<feature type="compositionally biased region" description="Pro residues" evidence="1">
    <location>
        <begin position="12"/>
        <end position="29"/>
    </location>
</feature>
<evidence type="ECO:0000313" key="2">
    <source>
        <dbReference type="EMBL" id="KAG5466023.1"/>
    </source>
</evidence>
<dbReference type="GeneID" id="94168029"/>
<dbReference type="KEGG" id="lenr:94168029"/>
<comment type="caution">
    <text evidence="2">The sequence shown here is derived from an EMBL/GenBank/DDBJ whole genome shotgun (WGS) entry which is preliminary data.</text>
</comment>
<dbReference type="EMBL" id="JAFHKP010000036">
    <property type="protein sequence ID" value="KAG5466023.1"/>
    <property type="molecule type" value="Genomic_DNA"/>
</dbReference>
<proteinExistence type="predicted"/>
<evidence type="ECO:0008006" key="4">
    <source>
        <dbReference type="Google" id="ProtNLM"/>
    </source>
</evidence>
<feature type="region of interest" description="Disordered" evidence="1">
    <location>
        <begin position="1"/>
        <end position="29"/>
    </location>
</feature>
<evidence type="ECO:0000313" key="3">
    <source>
        <dbReference type="Proteomes" id="UP000674179"/>
    </source>
</evidence>
<dbReference type="AlphaFoldDB" id="A0A836GLJ0"/>
<reference evidence="2 3" key="1">
    <citation type="submission" date="2021-02" db="EMBL/GenBank/DDBJ databases">
        <title>Leishmania (Mundinia) enrietti genome sequencing and assembly.</title>
        <authorList>
            <person name="Almutairi H."/>
            <person name="Gatherer D."/>
        </authorList>
    </citation>
    <scope>NUCLEOTIDE SEQUENCE [LARGE SCALE GENOMIC DNA]</scope>
    <source>
        <strain evidence="2">CUR178</strain>
    </source>
</reference>
<dbReference type="OrthoDB" id="250537at2759"/>
<name>A0A836GLJ0_LEIEN</name>
<dbReference type="Proteomes" id="UP000674179">
    <property type="component" value="Chromosome 36"/>
</dbReference>
<keyword evidence="3" id="KW-1185">Reference proteome</keyword>
<evidence type="ECO:0000256" key="1">
    <source>
        <dbReference type="SAM" id="MobiDB-lite"/>
    </source>
</evidence>
<accession>A0A836GLJ0</accession>
<gene>
    <name evidence="2" type="ORF">CUR178_00740</name>
</gene>
<sequence length="626" mass="64847">MLAGRSVTGAPIPVPTPKPPPLVAAAPPVPAATPRATPVTIPTPVAVSSPAAVTLSPASPKAHAVYPVVPPLVAVTSSAVQQPVSASLAPASVPSVPCLPNTPSVRYVAPPLASLNLSCSTGPYSSPARAPYIIPSTPAVPLQASPSPSVVLPAFSQLPALPQPQLSMSQLSEAATPMPTASAAPAALLLPSILVSSAPAPVAPACPALVRKVSFALPGGAKEVVAPSPPAVPVSVPGVPEMLPPTPARLVAPRTPVSPSPEPFHLHAMEEDPPPPSRAVERVEEALSEEEQMARQQVPDYSKWLYPTLLEGSSACAPPLKFPLADVTAPRVLSSAAPLSCSEAEVLAALPATLPPEYVIFGGAKYSGAVLDHVRPQLAANTNVKRATHSHDATESQRLQFLVDQLEVARHYLKIDTRRVAQAQRTASSLATASHAAVPAVSGSDTIQKSEEVDDVEKADIWTAAYFGSPLQLSAVMEKRKFDGMLDSTGYVHYRRRQWGLKRVGDTFLLGLGLRGTLLQFAAVAGKLDSVVLLLACGARDTATPRLKEILSTESMQTIQAVLKPCCCVPRYSRALTVEAAVSSQAVPPVTGSAFTSEHVVVIDEGDEAPLGRAGGVSAAAMPTFA</sequence>
<organism evidence="2 3">
    <name type="scientific">Leishmania enriettii</name>
    <dbReference type="NCBI Taxonomy" id="5663"/>
    <lineage>
        <taxon>Eukaryota</taxon>
        <taxon>Discoba</taxon>
        <taxon>Euglenozoa</taxon>
        <taxon>Kinetoplastea</taxon>
        <taxon>Metakinetoplastina</taxon>
        <taxon>Trypanosomatida</taxon>
        <taxon>Trypanosomatidae</taxon>
        <taxon>Leishmaniinae</taxon>
        <taxon>Leishmania</taxon>
    </lineage>
</organism>
<protein>
    <recommendedName>
        <fullName evidence="4">Calphotin-like protein</fullName>
    </recommendedName>
</protein>